<dbReference type="Gene3D" id="2.20.25.240">
    <property type="match status" value="1"/>
</dbReference>
<organism evidence="5 6">
    <name type="scientific">Popillia japonica</name>
    <name type="common">Japanese beetle</name>
    <dbReference type="NCBI Taxonomy" id="7064"/>
    <lineage>
        <taxon>Eukaryota</taxon>
        <taxon>Metazoa</taxon>
        <taxon>Ecdysozoa</taxon>
        <taxon>Arthropoda</taxon>
        <taxon>Hexapoda</taxon>
        <taxon>Insecta</taxon>
        <taxon>Pterygota</taxon>
        <taxon>Neoptera</taxon>
        <taxon>Endopterygota</taxon>
        <taxon>Coleoptera</taxon>
        <taxon>Polyphaga</taxon>
        <taxon>Scarabaeiformia</taxon>
        <taxon>Scarabaeidae</taxon>
        <taxon>Rutelinae</taxon>
        <taxon>Popillia</taxon>
    </lineage>
</organism>
<evidence type="ECO:0000256" key="2">
    <source>
        <dbReference type="ARBA" id="ARBA00022771"/>
    </source>
</evidence>
<reference evidence="5 6" key="1">
    <citation type="journal article" date="2024" name="BMC Genomics">
        <title>De novo assembly and annotation of Popillia japonica's genome with initial clues to its potential as an invasive pest.</title>
        <authorList>
            <person name="Cucini C."/>
            <person name="Boschi S."/>
            <person name="Funari R."/>
            <person name="Cardaioli E."/>
            <person name="Iannotti N."/>
            <person name="Marturano G."/>
            <person name="Paoli F."/>
            <person name="Bruttini M."/>
            <person name="Carapelli A."/>
            <person name="Frati F."/>
            <person name="Nardi F."/>
        </authorList>
    </citation>
    <scope>NUCLEOTIDE SEQUENCE [LARGE SCALE GENOMIC DNA]</scope>
    <source>
        <strain evidence="5">DMR45628</strain>
    </source>
</reference>
<evidence type="ECO:0000256" key="1">
    <source>
        <dbReference type="ARBA" id="ARBA00022723"/>
    </source>
</evidence>
<feature type="domain" description="FLYWCH-type" evidence="4">
    <location>
        <begin position="8"/>
        <end position="57"/>
    </location>
</feature>
<evidence type="ECO:0000256" key="3">
    <source>
        <dbReference type="ARBA" id="ARBA00022833"/>
    </source>
</evidence>
<evidence type="ECO:0000313" key="6">
    <source>
        <dbReference type="Proteomes" id="UP001458880"/>
    </source>
</evidence>
<keyword evidence="2" id="KW-0863">Zinc-finger</keyword>
<evidence type="ECO:0000259" key="4">
    <source>
        <dbReference type="Pfam" id="PF04500"/>
    </source>
</evidence>
<dbReference type="GO" id="GO:0008270">
    <property type="term" value="F:zinc ion binding"/>
    <property type="evidence" value="ECO:0007669"/>
    <property type="project" value="UniProtKB-KW"/>
</dbReference>
<dbReference type="AlphaFoldDB" id="A0AAW1IT36"/>
<name>A0AAW1IT36_POPJA</name>
<keyword evidence="1" id="KW-0479">Metal-binding</keyword>
<comment type="caution">
    <text evidence="5">The sequence shown here is derived from an EMBL/GenBank/DDBJ whole genome shotgun (WGS) entry which is preliminary data.</text>
</comment>
<evidence type="ECO:0000313" key="5">
    <source>
        <dbReference type="EMBL" id="KAK9692924.1"/>
    </source>
</evidence>
<dbReference type="InterPro" id="IPR007588">
    <property type="entry name" value="Znf_FLYWCH"/>
</dbReference>
<dbReference type="Pfam" id="PF04500">
    <property type="entry name" value="FLYWCH"/>
    <property type="match status" value="1"/>
</dbReference>
<dbReference type="EMBL" id="JASPKY010000560">
    <property type="protein sequence ID" value="KAK9692924.1"/>
    <property type="molecule type" value="Genomic_DNA"/>
</dbReference>
<gene>
    <name evidence="5" type="ORF">QE152_g34829</name>
</gene>
<protein>
    <submittedName>
        <fullName evidence="5">FLYWCH zinc finger domain</fullName>
    </submittedName>
</protein>
<dbReference type="Proteomes" id="UP001458880">
    <property type="component" value="Unassembled WGS sequence"/>
</dbReference>
<proteinExistence type="predicted"/>
<keyword evidence="3" id="KW-0862">Zinc</keyword>
<sequence>MAEYELVQTNMQKLLALHDGFQYRLHRTAKNGIKNWACVKDRSRNCKGRMSTKDGKIQPVCEHVCKSDQGATEVRKQMCNLKKRAREDEELLSQVYRDEFDPLVNKGYEFVTEVPSFSSIKRTMQRIPRSALNMPPEPSSLQEISIPEDIIKMKDGRSFLLIEDGVEDKILIFASTKGREAIAEHAMFFMDGTFKSCSKQFIQVYTIHVDVRSTSEESNIVPVVYTLLPKKSRWNPQFVKMYFEEAAIRSLKNVFPSVQILGCNYHFNQCVWRKIQELGMIHDYTNKEEVRLHVRICAALAYVPVTDVENGWLCIMEDSPNHHQQLQKFQDYLVDQWIQNSNITVDMWNCYEQRHRTNNAVEGWNHRLNSILKKPHPTLFALIKCLKTEAEYSNFLYDKINLNIEGKRRKRAYIKHDERIARTLGKYKETGDLKKCLQTLAYIQKLE</sequence>
<keyword evidence="6" id="KW-1185">Reference proteome</keyword>
<accession>A0AAW1IT36</accession>